<comment type="subcellular location">
    <subcellularLocation>
        <location evidence="1">Cell membrane</location>
        <topology evidence="1">Multi-pass membrane protein</topology>
    </subcellularLocation>
</comment>
<keyword evidence="4 7" id="KW-0812">Transmembrane</keyword>
<dbReference type="STRING" id="1120975.SAMN02746064_02041"/>
<evidence type="ECO:0000256" key="4">
    <source>
        <dbReference type="ARBA" id="ARBA00022692"/>
    </source>
</evidence>
<dbReference type="PANTHER" id="PTHR32309">
    <property type="entry name" value="TYROSINE-PROTEIN KINASE"/>
    <property type="match status" value="1"/>
</dbReference>
<evidence type="ECO:0000256" key="7">
    <source>
        <dbReference type="SAM" id="Phobius"/>
    </source>
</evidence>
<keyword evidence="3" id="KW-1003">Cell membrane</keyword>
<protein>
    <submittedName>
        <fullName evidence="9">Capsular polysaccharide biosynthesis protein</fullName>
    </submittedName>
</protein>
<evidence type="ECO:0000259" key="8">
    <source>
        <dbReference type="Pfam" id="PF02706"/>
    </source>
</evidence>
<dbReference type="GO" id="GO:0005886">
    <property type="term" value="C:plasma membrane"/>
    <property type="evidence" value="ECO:0007669"/>
    <property type="project" value="UniProtKB-SubCell"/>
</dbReference>
<evidence type="ECO:0000313" key="10">
    <source>
        <dbReference type="Proteomes" id="UP000184251"/>
    </source>
</evidence>
<evidence type="ECO:0000256" key="6">
    <source>
        <dbReference type="ARBA" id="ARBA00023136"/>
    </source>
</evidence>
<evidence type="ECO:0000256" key="2">
    <source>
        <dbReference type="ARBA" id="ARBA00006683"/>
    </source>
</evidence>
<evidence type="ECO:0000313" key="9">
    <source>
        <dbReference type="EMBL" id="SHF17243.1"/>
    </source>
</evidence>
<dbReference type="Proteomes" id="UP000184251">
    <property type="component" value="Unassembled WGS sequence"/>
</dbReference>
<dbReference type="GO" id="GO:0004713">
    <property type="term" value="F:protein tyrosine kinase activity"/>
    <property type="evidence" value="ECO:0007669"/>
    <property type="project" value="TreeGrafter"/>
</dbReference>
<feature type="transmembrane region" description="Helical" evidence="7">
    <location>
        <begin position="12"/>
        <end position="34"/>
    </location>
</feature>
<sequence>MSIRRLIGVLKSKWWVMAFAFLVGGVLAGLMISYTPPTYKAEVTLYSMDLERIREEGQTLEFYDIQLSREVLNQFREVIHSRRVISAVIEELGQYNLTEKEILEKTAISSSIDSNIFYINAKDKDPEKAAIVANSMARTFSTVIRSIINTENVGILDEAIVPIEPERNYGVAFMILGMIAGSVLSFSALYVMEYFNPKVYFEEDLVEGLGFRVMGTIPRHNTDEGDFGYGGK</sequence>
<feature type="domain" description="Polysaccharide chain length determinant N-terminal" evidence="8">
    <location>
        <begin position="2"/>
        <end position="92"/>
    </location>
</feature>
<dbReference type="Pfam" id="PF02706">
    <property type="entry name" value="Wzz"/>
    <property type="match status" value="1"/>
</dbReference>
<proteinExistence type="inferred from homology"/>
<evidence type="ECO:0000256" key="3">
    <source>
        <dbReference type="ARBA" id="ARBA00022475"/>
    </source>
</evidence>
<keyword evidence="5 7" id="KW-1133">Transmembrane helix</keyword>
<dbReference type="PANTHER" id="PTHR32309:SF13">
    <property type="entry name" value="FERRIC ENTEROBACTIN TRANSPORT PROTEIN FEPE"/>
    <property type="match status" value="1"/>
</dbReference>
<dbReference type="EMBL" id="FQTU01000017">
    <property type="protein sequence ID" value="SHF17243.1"/>
    <property type="molecule type" value="Genomic_DNA"/>
</dbReference>
<reference evidence="9 10" key="1">
    <citation type="submission" date="2016-11" db="EMBL/GenBank/DDBJ databases">
        <authorList>
            <person name="Jaros S."/>
            <person name="Januszkiewicz K."/>
            <person name="Wedrychowicz H."/>
        </authorList>
    </citation>
    <scope>NUCLEOTIDE SEQUENCE [LARGE SCALE GENOMIC DNA]</scope>
    <source>
        <strain evidence="9 10">DSM 14828</strain>
    </source>
</reference>
<dbReference type="InterPro" id="IPR050445">
    <property type="entry name" value="Bact_polysacc_biosynth/exp"/>
</dbReference>
<dbReference type="RefSeq" id="WP_073271680.1">
    <property type="nucleotide sequence ID" value="NZ_FQTU01000017.1"/>
</dbReference>
<organism evidence="9 10">
    <name type="scientific">Alkalibacter saccharofermentans DSM 14828</name>
    <dbReference type="NCBI Taxonomy" id="1120975"/>
    <lineage>
        <taxon>Bacteria</taxon>
        <taxon>Bacillati</taxon>
        <taxon>Bacillota</taxon>
        <taxon>Clostridia</taxon>
        <taxon>Eubacteriales</taxon>
        <taxon>Eubacteriaceae</taxon>
        <taxon>Alkalibacter</taxon>
    </lineage>
</organism>
<evidence type="ECO:0000256" key="1">
    <source>
        <dbReference type="ARBA" id="ARBA00004651"/>
    </source>
</evidence>
<keyword evidence="10" id="KW-1185">Reference proteome</keyword>
<dbReference type="AlphaFoldDB" id="A0A1M4ZGR9"/>
<dbReference type="InterPro" id="IPR003856">
    <property type="entry name" value="LPS_length_determ_N"/>
</dbReference>
<accession>A0A1M4ZGR9</accession>
<name>A0A1M4ZGR9_9FIRM</name>
<feature type="transmembrane region" description="Helical" evidence="7">
    <location>
        <begin position="171"/>
        <end position="191"/>
    </location>
</feature>
<keyword evidence="6 7" id="KW-0472">Membrane</keyword>
<gene>
    <name evidence="9" type="ORF">SAMN02746064_02041</name>
</gene>
<comment type="similarity">
    <text evidence="2">Belongs to the CpsC/CapA family.</text>
</comment>
<evidence type="ECO:0000256" key="5">
    <source>
        <dbReference type="ARBA" id="ARBA00022989"/>
    </source>
</evidence>
<dbReference type="OrthoDB" id="1739227at2"/>